<dbReference type="InterPro" id="IPR004919">
    <property type="entry name" value="GmrSD_N"/>
</dbReference>
<sequence length="218" mass="25563">MRSTYTTIHKWIVGDLKLKKTLGERIDRLDNIFNSFYDKFYIVMISAPSQLDAFTIFETLNSRGKDLEVSDIIKNHLMALLHDDMDSANSAWQRISSAFNGDSHKISRFIRTYWAASHKVIQESKLYRAISQEITNMSDATTFLKDLDALVEVYSVLDSPIAPKSHYEFFRNKLITQHLDILNRLHVMLYYPIVMSMYYRDYREDDILKAIRVCLETI</sequence>
<dbReference type="AlphaFoldDB" id="A0A8E1V1N7"/>
<dbReference type="PANTHER" id="PTHR35149:SF1">
    <property type="entry name" value="DUF5655 DOMAIN-CONTAINING PROTEIN"/>
    <property type="match status" value="1"/>
</dbReference>
<name>A0A8E1V1N7_LENKE</name>
<feature type="domain" description="GmrSD restriction endonucleases N-terminal" evidence="1">
    <location>
        <begin position="19"/>
        <end position="78"/>
    </location>
</feature>
<dbReference type="Pfam" id="PF03235">
    <property type="entry name" value="GmrSD_N"/>
    <property type="match status" value="1"/>
</dbReference>
<comment type="caution">
    <text evidence="2">The sequence shown here is derived from an EMBL/GenBank/DDBJ whole genome shotgun (WGS) entry which is preliminary data.</text>
</comment>
<dbReference type="Proteomes" id="UP000051164">
    <property type="component" value="Unassembled WGS sequence"/>
</dbReference>
<evidence type="ECO:0000259" key="1">
    <source>
        <dbReference type="Pfam" id="PF03235"/>
    </source>
</evidence>
<evidence type="ECO:0000313" key="3">
    <source>
        <dbReference type="Proteomes" id="UP000051164"/>
    </source>
</evidence>
<proteinExistence type="predicted"/>
<dbReference type="PANTHER" id="PTHR35149">
    <property type="entry name" value="SLL5132 PROTEIN"/>
    <property type="match status" value="1"/>
</dbReference>
<organism evidence="2 3">
    <name type="scientific">Lentilactobacillus kefiri DSM 20587 = JCM 5818</name>
    <dbReference type="NCBI Taxonomy" id="1423764"/>
    <lineage>
        <taxon>Bacteria</taxon>
        <taxon>Bacillati</taxon>
        <taxon>Bacillota</taxon>
        <taxon>Bacilli</taxon>
        <taxon>Lactobacillales</taxon>
        <taxon>Lactobacillaceae</taxon>
        <taxon>Lentilactobacillus</taxon>
    </lineage>
</organism>
<protein>
    <recommendedName>
        <fullName evidence="1">GmrSD restriction endonucleases N-terminal domain-containing protein</fullName>
    </recommendedName>
</protein>
<gene>
    <name evidence="2" type="ORF">FC95_GL001608</name>
</gene>
<dbReference type="RefSeq" id="WP_082619746.1">
    <property type="nucleotide sequence ID" value="NZ_AYYV01000052.1"/>
</dbReference>
<dbReference type="EMBL" id="AYYV01000052">
    <property type="protein sequence ID" value="KRM51426.1"/>
    <property type="molecule type" value="Genomic_DNA"/>
</dbReference>
<evidence type="ECO:0000313" key="2">
    <source>
        <dbReference type="EMBL" id="KRM51426.1"/>
    </source>
</evidence>
<reference evidence="2 3" key="1">
    <citation type="journal article" date="2015" name="Genome Announc.">
        <title>Expanding the biotechnology potential of lactobacilli through comparative genomics of 213 strains and associated genera.</title>
        <authorList>
            <person name="Sun Z."/>
            <person name="Harris H.M."/>
            <person name="McCann A."/>
            <person name="Guo C."/>
            <person name="Argimon S."/>
            <person name="Zhang W."/>
            <person name="Yang X."/>
            <person name="Jeffery I.B."/>
            <person name="Cooney J.C."/>
            <person name="Kagawa T.F."/>
            <person name="Liu W."/>
            <person name="Song Y."/>
            <person name="Salvetti E."/>
            <person name="Wrobel A."/>
            <person name="Rasinkangas P."/>
            <person name="Parkhill J."/>
            <person name="Rea M.C."/>
            <person name="O'Sullivan O."/>
            <person name="Ritari J."/>
            <person name="Douillard F.P."/>
            <person name="Paul Ross R."/>
            <person name="Yang R."/>
            <person name="Briner A.E."/>
            <person name="Felis G.E."/>
            <person name="de Vos W.M."/>
            <person name="Barrangou R."/>
            <person name="Klaenhammer T.R."/>
            <person name="Caufield P.W."/>
            <person name="Cui Y."/>
            <person name="Zhang H."/>
            <person name="O'Toole P.W."/>
        </authorList>
    </citation>
    <scope>NUCLEOTIDE SEQUENCE [LARGE SCALE GENOMIC DNA]</scope>
    <source>
        <strain evidence="2 3">DSM 20587</strain>
    </source>
</reference>
<accession>A0A8E1V1N7</accession>
<dbReference type="GeneID" id="71566925"/>